<accession>B9RQ71</accession>
<sequence>MAVTWCWAATRLRVFVWLGGLLQRRAGLLLILMGRVCNALEAELWAVIKGPKLAWDKEYRRENLAVDSLLVAEWLAKDSEVCDEFHSNLVFICRRLLNQAWHVNVKHVYRECDMAAADFLANLTMNQARGVVLWCAPPAGIEPFLQMDAASVRWSLRIAVRTETAVS</sequence>
<evidence type="ECO:0000259" key="1">
    <source>
        <dbReference type="Pfam" id="PF13456"/>
    </source>
</evidence>
<organism evidence="2 3">
    <name type="scientific">Ricinus communis</name>
    <name type="common">Castor bean</name>
    <dbReference type="NCBI Taxonomy" id="3988"/>
    <lineage>
        <taxon>Eukaryota</taxon>
        <taxon>Viridiplantae</taxon>
        <taxon>Streptophyta</taxon>
        <taxon>Embryophyta</taxon>
        <taxon>Tracheophyta</taxon>
        <taxon>Spermatophyta</taxon>
        <taxon>Magnoliopsida</taxon>
        <taxon>eudicotyledons</taxon>
        <taxon>Gunneridae</taxon>
        <taxon>Pentapetalae</taxon>
        <taxon>rosids</taxon>
        <taxon>fabids</taxon>
        <taxon>Malpighiales</taxon>
        <taxon>Euphorbiaceae</taxon>
        <taxon>Acalyphoideae</taxon>
        <taxon>Acalypheae</taxon>
        <taxon>Ricinus</taxon>
    </lineage>
</organism>
<reference evidence="3" key="1">
    <citation type="journal article" date="2010" name="Nat. Biotechnol.">
        <title>Draft genome sequence of the oilseed species Ricinus communis.</title>
        <authorList>
            <person name="Chan A.P."/>
            <person name="Crabtree J."/>
            <person name="Zhao Q."/>
            <person name="Lorenzi H."/>
            <person name="Orvis J."/>
            <person name="Puiu D."/>
            <person name="Melake-Berhan A."/>
            <person name="Jones K.M."/>
            <person name="Redman J."/>
            <person name="Chen G."/>
            <person name="Cahoon E.B."/>
            <person name="Gedil M."/>
            <person name="Stanke M."/>
            <person name="Haas B.J."/>
            <person name="Wortman J.R."/>
            <person name="Fraser-Liggett C.M."/>
            <person name="Ravel J."/>
            <person name="Rabinowicz P.D."/>
        </authorList>
    </citation>
    <scope>NUCLEOTIDE SEQUENCE [LARGE SCALE GENOMIC DNA]</scope>
    <source>
        <strain evidence="3">cv. Hale</strain>
    </source>
</reference>
<dbReference type="InterPro" id="IPR053151">
    <property type="entry name" value="RNase_H-like"/>
</dbReference>
<dbReference type="Pfam" id="PF13456">
    <property type="entry name" value="RVT_3"/>
    <property type="match status" value="1"/>
</dbReference>
<dbReference type="InParanoid" id="B9RQ71"/>
<evidence type="ECO:0000313" key="3">
    <source>
        <dbReference type="Proteomes" id="UP000008311"/>
    </source>
</evidence>
<dbReference type="PANTHER" id="PTHR47723:SF13">
    <property type="entry name" value="PUTATIVE-RELATED"/>
    <property type="match status" value="1"/>
</dbReference>
<dbReference type="Proteomes" id="UP000008311">
    <property type="component" value="Unassembled WGS sequence"/>
</dbReference>
<dbReference type="SUPFAM" id="SSF53098">
    <property type="entry name" value="Ribonuclease H-like"/>
    <property type="match status" value="1"/>
</dbReference>
<dbReference type="EMBL" id="EQ973801">
    <property type="protein sequence ID" value="EEF46310.1"/>
    <property type="molecule type" value="Genomic_DNA"/>
</dbReference>
<dbReference type="GO" id="GO:0004523">
    <property type="term" value="F:RNA-DNA hybrid ribonuclease activity"/>
    <property type="evidence" value="ECO:0007669"/>
    <property type="project" value="InterPro"/>
</dbReference>
<dbReference type="PANTHER" id="PTHR47723">
    <property type="entry name" value="OS05G0353850 PROTEIN"/>
    <property type="match status" value="1"/>
</dbReference>
<dbReference type="Gene3D" id="3.30.420.10">
    <property type="entry name" value="Ribonuclease H-like superfamily/Ribonuclease H"/>
    <property type="match status" value="1"/>
</dbReference>
<dbReference type="AlphaFoldDB" id="B9RQ71"/>
<proteinExistence type="predicted"/>
<feature type="domain" description="RNase H type-1" evidence="1">
    <location>
        <begin position="36"/>
        <end position="122"/>
    </location>
</feature>
<dbReference type="InterPro" id="IPR044730">
    <property type="entry name" value="RNase_H-like_dom_plant"/>
</dbReference>
<dbReference type="CDD" id="cd06222">
    <property type="entry name" value="RNase_H_like"/>
    <property type="match status" value="1"/>
</dbReference>
<dbReference type="GO" id="GO:0003676">
    <property type="term" value="F:nucleic acid binding"/>
    <property type="evidence" value="ECO:0007669"/>
    <property type="project" value="InterPro"/>
</dbReference>
<dbReference type="eggNOG" id="KOG1075">
    <property type="taxonomic scope" value="Eukaryota"/>
</dbReference>
<name>B9RQ71_RICCO</name>
<protein>
    <submittedName>
        <fullName evidence="2">Nuclease, putative</fullName>
    </submittedName>
</protein>
<dbReference type="InterPro" id="IPR012337">
    <property type="entry name" value="RNaseH-like_sf"/>
</dbReference>
<evidence type="ECO:0000313" key="2">
    <source>
        <dbReference type="EMBL" id="EEF46310.1"/>
    </source>
</evidence>
<gene>
    <name evidence="2" type="ORF">RCOM_1485770</name>
</gene>
<dbReference type="InterPro" id="IPR036397">
    <property type="entry name" value="RNaseH_sf"/>
</dbReference>
<keyword evidence="3" id="KW-1185">Reference proteome</keyword>
<dbReference type="InterPro" id="IPR002156">
    <property type="entry name" value="RNaseH_domain"/>
</dbReference>